<accession>A0AA37MER4</accession>
<protein>
    <recommendedName>
        <fullName evidence="4">SH3 domain-containing protein</fullName>
    </recommendedName>
</protein>
<evidence type="ECO:0000313" key="3">
    <source>
        <dbReference type="Proteomes" id="UP000887043"/>
    </source>
</evidence>
<organism evidence="2 3">
    <name type="scientific">Segatella bryantii</name>
    <name type="common">Prevotella bryantii</name>
    <dbReference type="NCBI Taxonomy" id="77095"/>
    <lineage>
        <taxon>Bacteria</taxon>
        <taxon>Pseudomonadati</taxon>
        <taxon>Bacteroidota</taxon>
        <taxon>Bacteroidia</taxon>
        <taxon>Bacteroidales</taxon>
        <taxon>Prevotellaceae</taxon>
        <taxon>Segatella</taxon>
    </lineage>
</organism>
<feature type="chain" id="PRO_5041449828" description="SH3 domain-containing protein" evidence="1">
    <location>
        <begin position="23"/>
        <end position="215"/>
    </location>
</feature>
<dbReference type="AlphaFoldDB" id="A0AA37MER4"/>
<sequence length="215" mass="24809">MIMKKCTTVLILACVCFLSTHAQHSCKDCIYDLYKVLGTCQSKCIDIGDNTYSVKSLYQDKSDSIIFAAITKAHVFSYGNPLDSVVELGLGNKALYFMVTTEPPRSFRYSDINCVYDSKGCNLLYKEDYMKFPAVINDPDGFTYVRERPSTKSKVKTKIRRNQIFLYTPIWGSDWCRAYSDDGSLFIGYIYRKRILPFDKCPMDIKKKMIIFMFD</sequence>
<comment type="caution">
    <text evidence="2">The sequence shown here is derived from an EMBL/GenBank/DDBJ whole genome shotgun (WGS) entry which is preliminary data.</text>
</comment>
<reference evidence="2" key="1">
    <citation type="submission" date="2021-08" db="EMBL/GenBank/DDBJ databases">
        <title>Prevotella lacticifex sp. nov., isolated from rumen of cow.</title>
        <authorList>
            <person name="Shinkai T."/>
            <person name="Ikeyama N."/>
            <person name="Kumagai M."/>
            <person name="Ohmori H."/>
            <person name="Sakamoto M."/>
            <person name="Ohkuma M."/>
            <person name="Mitsumori M."/>
        </authorList>
    </citation>
    <scope>NUCLEOTIDE SEQUENCE</scope>
    <source>
        <strain evidence="2">DSM 11371</strain>
    </source>
</reference>
<dbReference type="EMBL" id="BPTR01000001">
    <property type="protein sequence ID" value="GJG28973.1"/>
    <property type="molecule type" value="Genomic_DNA"/>
</dbReference>
<keyword evidence="1" id="KW-0732">Signal</keyword>
<evidence type="ECO:0000313" key="2">
    <source>
        <dbReference type="EMBL" id="GJG28973.1"/>
    </source>
</evidence>
<gene>
    <name evidence="2" type="ORF">PRRU23_26730</name>
</gene>
<evidence type="ECO:0000256" key="1">
    <source>
        <dbReference type="SAM" id="SignalP"/>
    </source>
</evidence>
<name>A0AA37MER4_SEGBR</name>
<evidence type="ECO:0008006" key="4">
    <source>
        <dbReference type="Google" id="ProtNLM"/>
    </source>
</evidence>
<dbReference type="Proteomes" id="UP000887043">
    <property type="component" value="Unassembled WGS sequence"/>
</dbReference>
<proteinExistence type="predicted"/>
<feature type="signal peptide" evidence="1">
    <location>
        <begin position="1"/>
        <end position="22"/>
    </location>
</feature>